<dbReference type="Proteomes" id="UP001151760">
    <property type="component" value="Unassembled WGS sequence"/>
</dbReference>
<protein>
    <submittedName>
        <fullName evidence="2">3-ketoacyl-CoA thiolase 2, peroxisomal-like protein</fullName>
    </submittedName>
</protein>
<sequence length="289" mass="31697">MMPYFPSLNIFTINTPITSSIGDVAGFRNNGEPIIAEKKGLKESELIVYEPNSKQINSTGIAGPFCYFFASPYTQTLLLLDHKDSVDSETPIRIGKQGTWSGHFRRAGRTLKGVTSSSAATSSSTSCYGASKRYSQEEVNELVKKKSKIIGKRISASFNKKLVNLMTQLAEKGISLDTTPMIGEEDEDYEESDDEAMEDVDDGVEYEVEGSLKLQLDPRKVYVNGGTMAIGHPLGATRARCVATLLHEMKRRGKVDNDDTEEMMLEINGRLTLSGMAAVSPRFPGTNAM</sequence>
<dbReference type="InterPro" id="IPR016039">
    <property type="entry name" value="Thiolase-like"/>
</dbReference>
<dbReference type="InterPro" id="IPR020617">
    <property type="entry name" value="Thiolase_C"/>
</dbReference>
<dbReference type="InterPro" id="IPR050215">
    <property type="entry name" value="Thiolase-like_sf_Thiolase"/>
</dbReference>
<keyword evidence="3" id="KW-1185">Reference proteome</keyword>
<name>A0ABQ5D9D1_9ASTR</name>
<evidence type="ECO:0000259" key="1">
    <source>
        <dbReference type="Pfam" id="PF02803"/>
    </source>
</evidence>
<gene>
    <name evidence="2" type="ORF">Tco_0923893</name>
</gene>
<dbReference type="PANTHER" id="PTHR43853">
    <property type="entry name" value="3-KETOACYL-COA THIOLASE, PEROXISOMAL"/>
    <property type="match status" value="1"/>
</dbReference>
<reference evidence="2" key="1">
    <citation type="journal article" date="2022" name="Int. J. Mol. Sci.">
        <title>Draft Genome of Tanacetum Coccineum: Genomic Comparison of Closely Related Tanacetum-Family Plants.</title>
        <authorList>
            <person name="Yamashiro T."/>
            <person name="Shiraishi A."/>
            <person name="Nakayama K."/>
            <person name="Satake H."/>
        </authorList>
    </citation>
    <scope>NUCLEOTIDE SEQUENCE</scope>
</reference>
<dbReference type="SUPFAM" id="SSF53901">
    <property type="entry name" value="Thiolase-like"/>
    <property type="match status" value="1"/>
</dbReference>
<dbReference type="PANTHER" id="PTHR43853:SF15">
    <property type="entry name" value="3-KETOACYL-COA THIOLASE 5, PEROXISOMAL"/>
    <property type="match status" value="1"/>
</dbReference>
<organism evidence="2 3">
    <name type="scientific">Tanacetum coccineum</name>
    <dbReference type="NCBI Taxonomy" id="301880"/>
    <lineage>
        <taxon>Eukaryota</taxon>
        <taxon>Viridiplantae</taxon>
        <taxon>Streptophyta</taxon>
        <taxon>Embryophyta</taxon>
        <taxon>Tracheophyta</taxon>
        <taxon>Spermatophyta</taxon>
        <taxon>Magnoliopsida</taxon>
        <taxon>eudicotyledons</taxon>
        <taxon>Gunneridae</taxon>
        <taxon>Pentapetalae</taxon>
        <taxon>asterids</taxon>
        <taxon>campanulids</taxon>
        <taxon>Asterales</taxon>
        <taxon>Asteraceae</taxon>
        <taxon>Asteroideae</taxon>
        <taxon>Anthemideae</taxon>
        <taxon>Anthemidinae</taxon>
        <taxon>Tanacetum</taxon>
    </lineage>
</organism>
<dbReference type="Gene3D" id="3.40.47.10">
    <property type="match status" value="1"/>
</dbReference>
<comment type="caution">
    <text evidence="2">The sequence shown here is derived from an EMBL/GenBank/DDBJ whole genome shotgun (WGS) entry which is preliminary data.</text>
</comment>
<accession>A0ABQ5D9D1</accession>
<evidence type="ECO:0000313" key="2">
    <source>
        <dbReference type="EMBL" id="GJT33474.1"/>
    </source>
</evidence>
<feature type="domain" description="Thiolase C-terminal" evidence="1">
    <location>
        <begin position="213"/>
        <end position="254"/>
    </location>
</feature>
<dbReference type="Pfam" id="PF02803">
    <property type="entry name" value="Thiolase_C"/>
    <property type="match status" value="1"/>
</dbReference>
<proteinExistence type="predicted"/>
<evidence type="ECO:0000313" key="3">
    <source>
        <dbReference type="Proteomes" id="UP001151760"/>
    </source>
</evidence>
<dbReference type="EMBL" id="BQNB010014881">
    <property type="protein sequence ID" value="GJT33474.1"/>
    <property type="molecule type" value="Genomic_DNA"/>
</dbReference>
<reference evidence="2" key="2">
    <citation type="submission" date="2022-01" db="EMBL/GenBank/DDBJ databases">
        <authorList>
            <person name="Yamashiro T."/>
            <person name="Shiraishi A."/>
            <person name="Satake H."/>
            <person name="Nakayama K."/>
        </authorList>
    </citation>
    <scope>NUCLEOTIDE SEQUENCE</scope>
</reference>